<protein>
    <recommendedName>
        <fullName evidence="1">Thiamine pyrophosphate enzyme TPP-binding domain-containing protein</fullName>
    </recommendedName>
</protein>
<comment type="caution">
    <text evidence="2">The sequence shown here is derived from an EMBL/GenBank/DDBJ whole genome shotgun (WGS) entry which is preliminary data.</text>
</comment>
<evidence type="ECO:0000259" key="1">
    <source>
        <dbReference type="Pfam" id="PF02775"/>
    </source>
</evidence>
<dbReference type="GO" id="GO:0044272">
    <property type="term" value="P:sulfur compound biosynthetic process"/>
    <property type="evidence" value="ECO:0007669"/>
    <property type="project" value="UniProtKB-ARBA"/>
</dbReference>
<dbReference type="GO" id="GO:0006082">
    <property type="term" value="P:organic acid metabolic process"/>
    <property type="evidence" value="ECO:0007669"/>
    <property type="project" value="UniProtKB-ARBA"/>
</dbReference>
<name>A0A2R6A7Z0_9ARCH</name>
<dbReference type="EMBL" id="NEXC01000070">
    <property type="protein sequence ID" value="PSN82494.1"/>
    <property type="molecule type" value="Genomic_DNA"/>
</dbReference>
<sequence>MERSTQHWAKNAGDFEFLDLDNPRIDFSKIGESMGVRSYRVSDVSQFERAFSQALEGARNDRPSLIEVVLPKFTGEKPSVVP</sequence>
<reference evidence="2 3" key="1">
    <citation type="submission" date="2017-04" db="EMBL/GenBank/DDBJ databases">
        <title>Novel microbial lineages endemic to geothermal iron-oxide mats fill important gaps in the evolutionary history of Archaea.</title>
        <authorList>
            <person name="Jay Z.J."/>
            <person name="Beam J.P."/>
            <person name="Dlakic M."/>
            <person name="Rusch D.B."/>
            <person name="Kozubal M.A."/>
            <person name="Inskeep W.P."/>
        </authorList>
    </citation>
    <scope>NUCLEOTIDE SEQUENCE [LARGE SCALE GENOMIC DNA]</scope>
    <source>
        <strain evidence="2">OSP_D</strain>
    </source>
</reference>
<dbReference type="SUPFAM" id="SSF52518">
    <property type="entry name" value="Thiamin diphosphate-binding fold (THDP-binding)"/>
    <property type="match status" value="1"/>
</dbReference>
<dbReference type="GO" id="GO:0003824">
    <property type="term" value="F:catalytic activity"/>
    <property type="evidence" value="ECO:0007669"/>
    <property type="project" value="InterPro"/>
</dbReference>
<dbReference type="GO" id="GO:0030976">
    <property type="term" value="F:thiamine pyrophosphate binding"/>
    <property type="evidence" value="ECO:0007669"/>
    <property type="project" value="InterPro"/>
</dbReference>
<dbReference type="AlphaFoldDB" id="A0A2R6A7Z0"/>
<evidence type="ECO:0000313" key="2">
    <source>
        <dbReference type="EMBL" id="PSN82494.1"/>
    </source>
</evidence>
<dbReference type="InterPro" id="IPR011766">
    <property type="entry name" value="TPP_enzyme_TPP-bd"/>
</dbReference>
<dbReference type="Pfam" id="PF02775">
    <property type="entry name" value="TPP_enzyme_C"/>
    <property type="match status" value="1"/>
</dbReference>
<dbReference type="Gene3D" id="3.40.50.970">
    <property type="match status" value="1"/>
</dbReference>
<gene>
    <name evidence="2" type="ORF">B9Q01_07905</name>
</gene>
<feature type="domain" description="Thiamine pyrophosphate enzyme TPP-binding" evidence="1">
    <location>
        <begin position="5"/>
        <end position="68"/>
    </location>
</feature>
<proteinExistence type="predicted"/>
<accession>A0A2R6A7Z0</accession>
<dbReference type="Proteomes" id="UP000240880">
    <property type="component" value="Unassembled WGS sequence"/>
</dbReference>
<organism evidence="2 3">
    <name type="scientific">Candidatus Marsarchaeota G1 archaeon OSP_D</name>
    <dbReference type="NCBI Taxonomy" id="1978155"/>
    <lineage>
        <taxon>Archaea</taxon>
        <taxon>Candidatus Marsarchaeota</taxon>
        <taxon>Candidatus Marsarchaeota group 1</taxon>
    </lineage>
</organism>
<dbReference type="InterPro" id="IPR029061">
    <property type="entry name" value="THDP-binding"/>
</dbReference>
<evidence type="ECO:0000313" key="3">
    <source>
        <dbReference type="Proteomes" id="UP000240880"/>
    </source>
</evidence>